<dbReference type="PANTHER" id="PTHR48100:SF61">
    <property type="entry name" value="PHOSPHOGLYCERATE MUTASE"/>
    <property type="match status" value="1"/>
</dbReference>
<accession>A0A812WI93</accession>
<dbReference type="CDD" id="cd07067">
    <property type="entry name" value="HP_PGM_like"/>
    <property type="match status" value="1"/>
</dbReference>
<name>A0A812WI93_SYMPI</name>
<dbReference type="PANTHER" id="PTHR48100">
    <property type="entry name" value="BROAD-SPECIFICITY PHOSPHATASE YOR283W-RELATED"/>
    <property type="match status" value="1"/>
</dbReference>
<dbReference type="InterPro" id="IPR013078">
    <property type="entry name" value="His_Pase_superF_clade-1"/>
</dbReference>
<evidence type="ECO:0000313" key="2">
    <source>
        <dbReference type="Proteomes" id="UP000649617"/>
    </source>
</evidence>
<dbReference type="EMBL" id="CAJNIZ010044282">
    <property type="protein sequence ID" value="CAE7683969.1"/>
    <property type="molecule type" value="Genomic_DNA"/>
</dbReference>
<dbReference type="SUPFAM" id="SSF53254">
    <property type="entry name" value="Phosphoglycerate mutase-like"/>
    <property type="match status" value="1"/>
</dbReference>
<proteinExistence type="predicted"/>
<protein>
    <submittedName>
        <fullName evidence="1">Uncharacterized protein</fullName>
    </submittedName>
</protein>
<dbReference type="Gene3D" id="3.40.50.1240">
    <property type="entry name" value="Phosphoglycerate mutase-like"/>
    <property type="match status" value="1"/>
</dbReference>
<evidence type="ECO:0000313" key="1">
    <source>
        <dbReference type="EMBL" id="CAE7683969.1"/>
    </source>
</evidence>
<comment type="caution">
    <text evidence="1">The sequence shown here is derived from an EMBL/GenBank/DDBJ whole genome shotgun (WGS) entry which is preliminary data.</text>
</comment>
<dbReference type="Proteomes" id="UP000649617">
    <property type="component" value="Unassembled WGS sequence"/>
</dbReference>
<dbReference type="Pfam" id="PF00300">
    <property type="entry name" value="His_Phos_1"/>
    <property type="match status" value="1"/>
</dbReference>
<dbReference type="GO" id="GO:0016791">
    <property type="term" value="F:phosphatase activity"/>
    <property type="evidence" value="ECO:0007669"/>
    <property type="project" value="TreeGrafter"/>
</dbReference>
<gene>
    <name evidence="1" type="ORF">SPIL2461_LOCUS19095</name>
</gene>
<dbReference type="InterPro" id="IPR050275">
    <property type="entry name" value="PGM_Phosphatase"/>
</dbReference>
<keyword evidence="2" id="KW-1185">Reference proteome</keyword>
<dbReference type="InterPro" id="IPR029033">
    <property type="entry name" value="His_PPase_superfam"/>
</dbReference>
<dbReference type="SMART" id="SM00855">
    <property type="entry name" value="PGAM"/>
    <property type="match status" value="1"/>
</dbReference>
<sequence length="299" mass="32936">MSDICGRSPLVLSRLPPEIAAGETCNHSDQLEEGRAAGSKLVWFFRHGQSTGNAARLRAMDADKAAGGGSAHLQAYMTGTDYVDAQLTAHGAEQAEATRTQIVNWKCKPSLVVCSPMTRAIQTAAILFSEELMQGCELIICPELREFYPDNNENQGRTVTALQRCPALAALAAWPAVEKALAKAAGEDWRTDWDESLAGGEGWQHHCGSLQRLAPFRRWLLARPESNIAIVAHYGSINNLINMEPFQRDKREERLRSWSGVHPGTQRTSMKYFPVPNCGWIAVLYEAQAEPDCKADGQE</sequence>
<reference evidence="1" key="1">
    <citation type="submission" date="2021-02" db="EMBL/GenBank/DDBJ databases">
        <authorList>
            <person name="Dougan E. K."/>
            <person name="Rhodes N."/>
            <person name="Thang M."/>
            <person name="Chan C."/>
        </authorList>
    </citation>
    <scope>NUCLEOTIDE SEQUENCE</scope>
</reference>
<organism evidence="1 2">
    <name type="scientific">Symbiodinium pilosum</name>
    <name type="common">Dinoflagellate</name>
    <dbReference type="NCBI Taxonomy" id="2952"/>
    <lineage>
        <taxon>Eukaryota</taxon>
        <taxon>Sar</taxon>
        <taxon>Alveolata</taxon>
        <taxon>Dinophyceae</taxon>
        <taxon>Suessiales</taxon>
        <taxon>Symbiodiniaceae</taxon>
        <taxon>Symbiodinium</taxon>
    </lineage>
</organism>
<dbReference type="OrthoDB" id="496981at2759"/>
<dbReference type="AlphaFoldDB" id="A0A812WI93"/>
<dbReference type="GO" id="GO:0005737">
    <property type="term" value="C:cytoplasm"/>
    <property type="evidence" value="ECO:0007669"/>
    <property type="project" value="TreeGrafter"/>
</dbReference>